<comment type="caution">
    <text evidence="1">The sequence shown here is derived from an EMBL/GenBank/DDBJ whole genome shotgun (WGS) entry which is preliminary data.</text>
</comment>
<sequence>MNNIYSSQPILIEPFKFKTDGSSCVKLLKMELNQKNETLKMIIDVCQEIGDYNIYITASTSYCKINERIKLFEKNNNGIAKLEIIKEFYEKNFEEGIYICSQEPNGVEPLMRINPIFDNEIDVIRTNTGKIEFNGGSNAIKFHIARNIFYDLINLNLNLNLNKNKLAEGSKKGKEIIKENQEENLQSFKINFCIEFTNPGKYLIRLAPFHFENPLIALEWLFKIEENERNENGVFKKCFIKEYEKIEENAMSLIRKSEIQRNNRKKILHSLKNTKEEDELFKKMMKGIEINIRETNFDDKQDGNIKIIYLNENNEGYDNSISLNPIFNKFKYKYNEENIQEVNKLEKALKDIVMD</sequence>
<proteinExistence type="predicted"/>
<accession>A0A8S9ZDP1</accession>
<keyword evidence="2" id="KW-1185">Reference proteome</keyword>
<reference evidence="1" key="1">
    <citation type="journal article" date="2020" name="Ecol. Evol.">
        <title>Genome structure and content of the rice root-knot nematode (Meloidogyne graminicola).</title>
        <authorList>
            <person name="Phan N.T."/>
            <person name="Danchin E.G.J."/>
            <person name="Klopp C."/>
            <person name="Perfus-Barbeoch L."/>
            <person name="Kozlowski D.K."/>
            <person name="Koutsovoulos G.D."/>
            <person name="Lopez-Roques C."/>
            <person name="Bouchez O."/>
            <person name="Zahm M."/>
            <person name="Besnard G."/>
            <person name="Bellafiore S."/>
        </authorList>
    </citation>
    <scope>NUCLEOTIDE SEQUENCE</scope>
    <source>
        <strain evidence="1">VN-18</strain>
    </source>
</reference>
<dbReference type="EMBL" id="JABEBT010000140">
    <property type="protein sequence ID" value="KAF7629832.1"/>
    <property type="molecule type" value="Genomic_DNA"/>
</dbReference>
<evidence type="ECO:0000313" key="1">
    <source>
        <dbReference type="EMBL" id="KAF7629832.1"/>
    </source>
</evidence>
<protein>
    <submittedName>
        <fullName evidence="1">Uncharacterized protein</fullName>
    </submittedName>
</protein>
<evidence type="ECO:0000313" key="2">
    <source>
        <dbReference type="Proteomes" id="UP000605970"/>
    </source>
</evidence>
<dbReference type="Proteomes" id="UP000605970">
    <property type="component" value="Unassembled WGS sequence"/>
</dbReference>
<name>A0A8S9ZDP1_9BILA</name>
<dbReference type="AlphaFoldDB" id="A0A8S9ZDP1"/>
<organism evidence="1 2">
    <name type="scientific">Meloidogyne graminicola</name>
    <dbReference type="NCBI Taxonomy" id="189291"/>
    <lineage>
        <taxon>Eukaryota</taxon>
        <taxon>Metazoa</taxon>
        <taxon>Ecdysozoa</taxon>
        <taxon>Nematoda</taxon>
        <taxon>Chromadorea</taxon>
        <taxon>Rhabditida</taxon>
        <taxon>Tylenchina</taxon>
        <taxon>Tylenchomorpha</taxon>
        <taxon>Tylenchoidea</taxon>
        <taxon>Meloidogynidae</taxon>
        <taxon>Meloidogyninae</taxon>
        <taxon>Meloidogyne</taxon>
    </lineage>
</organism>
<gene>
    <name evidence="1" type="ORF">Mgra_00009158</name>
</gene>